<reference evidence="1" key="1">
    <citation type="journal article" date="2023" name="G3 (Bethesda)">
        <title>A reference genome for the long-term kleptoplast-retaining sea slug Elysia crispata morphotype clarki.</title>
        <authorList>
            <person name="Eastman K.E."/>
            <person name="Pendleton A.L."/>
            <person name="Shaikh M.A."/>
            <person name="Suttiyut T."/>
            <person name="Ogas R."/>
            <person name="Tomko P."/>
            <person name="Gavelis G."/>
            <person name="Widhalm J.R."/>
            <person name="Wisecaver J.H."/>
        </authorList>
    </citation>
    <scope>NUCLEOTIDE SEQUENCE</scope>
    <source>
        <strain evidence="1">ECLA1</strain>
    </source>
</reference>
<evidence type="ECO:0000313" key="2">
    <source>
        <dbReference type="Proteomes" id="UP001283361"/>
    </source>
</evidence>
<keyword evidence="2" id="KW-1185">Reference proteome</keyword>
<protein>
    <submittedName>
        <fullName evidence="1">Uncharacterized protein</fullName>
    </submittedName>
</protein>
<accession>A0AAE1DJK1</accession>
<sequence>MRICPPIPRVCPPIPRVCPPIPRVNPDTCVWRRPDSVREGRTRQVQVSHGVIGIDSQNVKHTNRAMSNIIVCVELSVLQRHWNPFKAWCSRQSVIELVVVSFTR</sequence>
<organism evidence="1 2">
    <name type="scientific">Elysia crispata</name>
    <name type="common">lettuce slug</name>
    <dbReference type="NCBI Taxonomy" id="231223"/>
    <lineage>
        <taxon>Eukaryota</taxon>
        <taxon>Metazoa</taxon>
        <taxon>Spiralia</taxon>
        <taxon>Lophotrochozoa</taxon>
        <taxon>Mollusca</taxon>
        <taxon>Gastropoda</taxon>
        <taxon>Heterobranchia</taxon>
        <taxon>Euthyneura</taxon>
        <taxon>Panpulmonata</taxon>
        <taxon>Sacoglossa</taxon>
        <taxon>Placobranchoidea</taxon>
        <taxon>Plakobranchidae</taxon>
        <taxon>Elysia</taxon>
    </lineage>
</organism>
<comment type="caution">
    <text evidence="1">The sequence shown here is derived from an EMBL/GenBank/DDBJ whole genome shotgun (WGS) entry which is preliminary data.</text>
</comment>
<name>A0AAE1DJK1_9GAST</name>
<gene>
    <name evidence="1" type="ORF">RRG08_030552</name>
</gene>
<evidence type="ECO:0000313" key="1">
    <source>
        <dbReference type="EMBL" id="KAK3771763.1"/>
    </source>
</evidence>
<proteinExistence type="predicted"/>
<dbReference type="Proteomes" id="UP001283361">
    <property type="component" value="Unassembled WGS sequence"/>
</dbReference>
<dbReference type="EMBL" id="JAWDGP010003683">
    <property type="protein sequence ID" value="KAK3771763.1"/>
    <property type="molecule type" value="Genomic_DNA"/>
</dbReference>
<dbReference type="AlphaFoldDB" id="A0AAE1DJK1"/>